<gene>
    <name evidence="1" type="ORF">FA13DRAFT_1594884</name>
</gene>
<feature type="non-terminal residue" evidence="1">
    <location>
        <position position="363"/>
    </location>
</feature>
<dbReference type="AlphaFoldDB" id="A0A4Y7SZC7"/>
<dbReference type="OrthoDB" id="3060302at2759"/>
<feature type="non-terminal residue" evidence="1">
    <location>
        <position position="1"/>
    </location>
</feature>
<proteinExistence type="predicted"/>
<sequence>NMFIWKSPARYAILIGFAHLGIDRVAIEYPPRNHWVASTNALYKTWVTYLANYDKPDNRLARHPLMQLDPARIQMSIPKDLSCCIYDKKTGTVVYVVIRQFANHRSILDWAKRVVHRAAITCKSIRLEDPGSLIQVMYSAGSRSAPAFGIVRNVAASVSQADRDEANRDIASLFSYVWLRAKGLFPAEIIDDFVEFYARYNIPRFDPDWPYSRTSTGPVKLPCGLGSISFSDVERSPGLGVLHDRYARAVHHERHGHRWALSWMSNRWGSNPAGGHFYLCNYALESRAAEDTAWAWHPREWHATGVSNFEPTFDIPELFDEVHNQCGVAFVSSSRVATVYKKWEKKNGLSGKEKAKGALDELD</sequence>
<dbReference type="Proteomes" id="UP000298030">
    <property type="component" value="Unassembled WGS sequence"/>
</dbReference>
<dbReference type="STRING" id="71717.A0A4Y7SZC7"/>
<protein>
    <submittedName>
        <fullName evidence="1">Uncharacterized protein</fullName>
    </submittedName>
</protein>
<keyword evidence="2" id="KW-1185">Reference proteome</keyword>
<accession>A0A4Y7SZC7</accession>
<reference evidence="1 2" key="1">
    <citation type="journal article" date="2019" name="Nat. Ecol. Evol.">
        <title>Megaphylogeny resolves global patterns of mushroom evolution.</title>
        <authorList>
            <person name="Varga T."/>
            <person name="Krizsan K."/>
            <person name="Foldi C."/>
            <person name="Dima B."/>
            <person name="Sanchez-Garcia M."/>
            <person name="Sanchez-Ramirez S."/>
            <person name="Szollosi G.J."/>
            <person name="Szarkandi J.G."/>
            <person name="Papp V."/>
            <person name="Albert L."/>
            <person name="Andreopoulos W."/>
            <person name="Angelini C."/>
            <person name="Antonin V."/>
            <person name="Barry K.W."/>
            <person name="Bougher N.L."/>
            <person name="Buchanan P."/>
            <person name="Buyck B."/>
            <person name="Bense V."/>
            <person name="Catcheside P."/>
            <person name="Chovatia M."/>
            <person name="Cooper J."/>
            <person name="Damon W."/>
            <person name="Desjardin D."/>
            <person name="Finy P."/>
            <person name="Geml J."/>
            <person name="Haridas S."/>
            <person name="Hughes K."/>
            <person name="Justo A."/>
            <person name="Karasinski D."/>
            <person name="Kautmanova I."/>
            <person name="Kiss B."/>
            <person name="Kocsube S."/>
            <person name="Kotiranta H."/>
            <person name="LaButti K.M."/>
            <person name="Lechner B.E."/>
            <person name="Liimatainen K."/>
            <person name="Lipzen A."/>
            <person name="Lukacs Z."/>
            <person name="Mihaltcheva S."/>
            <person name="Morgado L.N."/>
            <person name="Niskanen T."/>
            <person name="Noordeloos M.E."/>
            <person name="Ohm R.A."/>
            <person name="Ortiz-Santana B."/>
            <person name="Ovrebo C."/>
            <person name="Racz N."/>
            <person name="Riley R."/>
            <person name="Savchenko A."/>
            <person name="Shiryaev A."/>
            <person name="Soop K."/>
            <person name="Spirin V."/>
            <person name="Szebenyi C."/>
            <person name="Tomsovsky M."/>
            <person name="Tulloss R.E."/>
            <person name="Uehling J."/>
            <person name="Grigoriev I.V."/>
            <person name="Vagvolgyi C."/>
            <person name="Papp T."/>
            <person name="Martin F.M."/>
            <person name="Miettinen O."/>
            <person name="Hibbett D.S."/>
            <person name="Nagy L.G."/>
        </authorList>
    </citation>
    <scope>NUCLEOTIDE SEQUENCE [LARGE SCALE GENOMIC DNA]</scope>
    <source>
        <strain evidence="1 2">FP101781</strain>
    </source>
</reference>
<comment type="caution">
    <text evidence="1">The sequence shown here is derived from an EMBL/GenBank/DDBJ whole genome shotgun (WGS) entry which is preliminary data.</text>
</comment>
<evidence type="ECO:0000313" key="2">
    <source>
        <dbReference type="Proteomes" id="UP000298030"/>
    </source>
</evidence>
<organism evidence="1 2">
    <name type="scientific">Coprinellus micaceus</name>
    <name type="common">Glistening ink-cap mushroom</name>
    <name type="synonym">Coprinus micaceus</name>
    <dbReference type="NCBI Taxonomy" id="71717"/>
    <lineage>
        <taxon>Eukaryota</taxon>
        <taxon>Fungi</taxon>
        <taxon>Dikarya</taxon>
        <taxon>Basidiomycota</taxon>
        <taxon>Agaricomycotina</taxon>
        <taxon>Agaricomycetes</taxon>
        <taxon>Agaricomycetidae</taxon>
        <taxon>Agaricales</taxon>
        <taxon>Agaricineae</taxon>
        <taxon>Psathyrellaceae</taxon>
        <taxon>Coprinellus</taxon>
    </lineage>
</organism>
<name>A0A4Y7SZC7_COPMI</name>
<dbReference type="EMBL" id="QPFP01000042">
    <property type="protein sequence ID" value="TEB27192.1"/>
    <property type="molecule type" value="Genomic_DNA"/>
</dbReference>
<evidence type="ECO:0000313" key="1">
    <source>
        <dbReference type="EMBL" id="TEB27192.1"/>
    </source>
</evidence>